<evidence type="ECO:0000313" key="2">
    <source>
        <dbReference type="EMBL" id="SHM39487.1"/>
    </source>
</evidence>
<proteinExistence type="predicted"/>
<name>A0A1M7IGD5_9FIRM</name>
<dbReference type="Pfam" id="PF07505">
    <property type="entry name" value="DUF5131"/>
    <property type="match status" value="1"/>
</dbReference>
<organism evidence="1 4">
    <name type="scientific">Eubacterium callanderi</name>
    <dbReference type="NCBI Taxonomy" id="53442"/>
    <lineage>
        <taxon>Bacteria</taxon>
        <taxon>Bacillati</taxon>
        <taxon>Bacillota</taxon>
        <taxon>Clostridia</taxon>
        <taxon>Eubacteriales</taxon>
        <taxon>Eubacteriaceae</taxon>
        <taxon>Eubacterium</taxon>
    </lineage>
</organism>
<dbReference type="Proteomes" id="UP000184012">
    <property type="component" value="Unassembled WGS sequence"/>
</dbReference>
<comment type="caution">
    <text evidence="1">The sequence shown here is derived from an EMBL/GenBank/DDBJ whole genome shotgun (WGS) entry which is preliminary data.</text>
</comment>
<evidence type="ECO:0000313" key="3">
    <source>
        <dbReference type="Proteomes" id="UP000184012"/>
    </source>
</evidence>
<sequence length="240" mass="28100">MSITWNPWHGCQKISTGCQNCYVYRMDEKYDRDSHQVSKNSCFDLLLKKKRDGSFKIPPGELVYTCFTSDFFLDAADAWRPEVWAMMRERSDLSFMFITKRIHRFYECIPEDWGDGYPNVHICCTVENQAMTDYRLPLFKEAPIRYKSIVCSPLLGPIDLTPWLDHSWVCQVTVGGESGLNARVCHYDWILSLHRQCVDARVAFHFQQTGARLIKDHKLYQIKRKDQHSQARKAGIDYTP</sequence>
<accession>A0A1M7IGD5</accession>
<dbReference type="RefSeq" id="WP_073383472.1">
    <property type="nucleotide sequence ID" value="NZ_CABJAI010000017.1"/>
</dbReference>
<evidence type="ECO:0000313" key="4">
    <source>
        <dbReference type="Proteomes" id="UP000586254"/>
    </source>
</evidence>
<gene>
    <name evidence="1" type="ORF">H0N91_11055</name>
    <name evidence="2" type="ORF">SAMN04515649_11678</name>
</gene>
<reference evidence="2 3" key="1">
    <citation type="submission" date="2016-11" db="EMBL/GenBank/DDBJ databases">
        <authorList>
            <person name="Varghese N."/>
            <person name="Submissions S."/>
        </authorList>
    </citation>
    <scope>NUCLEOTIDE SEQUENCE [LARGE SCALE GENOMIC DNA]</scope>
    <source>
        <strain evidence="2 3">FD</strain>
    </source>
</reference>
<reference evidence="1 4" key="2">
    <citation type="submission" date="2020-07" db="EMBL/GenBank/DDBJ databases">
        <title>Organ Donor 1.</title>
        <authorList>
            <person name="Marsh A.J."/>
            <person name="Azcarate-Peril M.A."/>
        </authorList>
    </citation>
    <scope>NUCLEOTIDE SEQUENCE [LARGE SCALE GENOMIC DNA]</scope>
    <source>
        <strain evidence="1 4">AMC0717</strain>
    </source>
</reference>
<protein>
    <submittedName>
        <fullName evidence="1">DUF5131 family protein</fullName>
    </submittedName>
    <submittedName>
        <fullName evidence="2">Protein gp37</fullName>
    </submittedName>
</protein>
<evidence type="ECO:0000313" key="1">
    <source>
        <dbReference type="EMBL" id="NZA38653.1"/>
    </source>
</evidence>
<dbReference type="Proteomes" id="UP000586254">
    <property type="component" value="Unassembled WGS sequence"/>
</dbReference>
<dbReference type="EMBL" id="FRBP01000016">
    <property type="protein sequence ID" value="SHM39487.1"/>
    <property type="molecule type" value="Genomic_DNA"/>
</dbReference>
<dbReference type="AlphaFoldDB" id="A0A1M7IGD5"/>
<dbReference type="InterPro" id="IPR011101">
    <property type="entry name" value="DUF5131"/>
</dbReference>
<dbReference type="EMBL" id="JACCKS010000011">
    <property type="protein sequence ID" value="NZA38653.1"/>
    <property type="molecule type" value="Genomic_DNA"/>
</dbReference>